<feature type="compositionally biased region" description="Low complexity" evidence="1">
    <location>
        <begin position="31"/>
        <end position="103"/>
    </location>
</feature>
<reference evidence="3 4" key="1">
    <citation type="submission" date="2017-04" db="EMBL/GenBank/DDBJ databases">
        <authorList>
            <person name="Varghese N."/>
            <person name="Submissions S."/>
        </authorList>
    </citation>
    <scope>NUCLEOTIDE SEQUENCE [LARGE SCALE GENOMIC DNA]</scope>
    <source>
        <strain evidence="3 4">VKM Ac-1784</strain>
    </source>
</reference>
<feature type="region of interest" description="Disordered" evidence="1">
    <location>
        <begin position="214"/>
        <end position="251"/>
    </location>
</feature>
<proteinExistence type="predicted"/>
<protein>
    <submittedName>
        <fullName evidence="3">Uncharacterized protein</fullName>
    </submittedName>
</protein>
<keyword evidence="2" id="KW-0472">Membrane</keyword>
<dbReference type="PANTHER" id="PTHR46007">
    <property type="entry name" value="MEDIATOR OF RNA POLYMERASE II TRANSCRIPTION SUBUNIT 12"/>
    <property type="match status" value="1"/>
</dbReference>
<accession>A0ABY1REC1</accession>
<organism evidence="3 4">
    <name type="scientific">Plantibacter elymi</name>
    <name type="common">nom. nud.</name>
    <dbReference type="NCBI Taxonomy" id="199708"/>
    <lineage>
        <taxon>Bacteria</taxon>
        <taxon>Bacillati</taxon>
        <taxon>Actinomycetota</taxon>
        <taxon>Actinomycetes</taxon>
        <taxon>Micrococcales</taxon>
        <taxon>Microbacteriaceae</taxon>
        <taxon>Plantibacter</taxon>
    </lineage>
</organism>
<feature type="compositionally biased region" description="Low complexity" evidence="1">
    <location>
        <begin position="229"/>
        <end position="240"/>
    </location>
</feature>
<feature type="transmembrane region" description="Helical" evidence="2">
    <location>
        <begin position="158"/>
        <end position="182"/>
    </location>
</feature>
<gene>
    <name evidence="3" type="ORF">SAMN06295909_1837</name>
</gene>
<evidence type="ECO:0000313" key="3">
    <source>
        <dbReference type="EMBL" id="SMQ67727.1"/>
    </source>
</evidence>
<dbReference type="EMBL" id="FXWJ01000002">
    <property type="protein sequence ID" value="SMQ67727.1"/>
    <property type="molecule type" value="Genomic_DNA"/>
</dbReference>
<feature type="compositionally biased region" description="Low complexity" evidence="1">
    <location>
        <begin position="110"/>
        <end position="136"/>
    </location>
</feature>
<evidence type="ECO:0000313" key="4">
    <source>
        <dbReference type="Proteomes" id="UP000194464"/>
    </source>
</evidence>
<evidence type="ECO:0000256" key="2">
    <source>
        <dbReference type="SAM" id="Phobius"/>
    </source>
</evidence>
<comment type="caution">
    <text evidence="3">The sequence shown here is derived from an EMBL/GenBank/DDBJ whole genome shotgun (WGS) entry which is preliminary data.</text>
</comment>
<feature type="region of interest" description="Disordered" evidence="1">
    <location>
        <begin position="1"/>
        <end position="151"/>
    </location>
</feature>
<keyword evidence="4" id="KW-1185">Reference proteome</keyword>
<dbReference type="Proteomes" id="UP000194464">
    <property type="component" value="Unassembled WGS sequence"/>
</dbReference>
<keyword evidence="2" id="KW-1133">Transmembrane helix</keyword>
<name>A0ABY1REC1_9MICO</name>
<evidence type="ECO:0000256" key="1">
    <source>
        <dbReference type="SAM" id="MobiDB-lite"/>
    </source>
</evidence>
<keyword evidence="2" id="KW-0812">Transmembrane</keyword>
<dbReference type="PANTHER" id="PTHR46007:SF11">
    <property type="entry name" value="MEDIATOR OF RNA POLYMERASE II TRANSCRIPTION SUBUNIT 12"/>
    <property type="match status" value="1"/>
</dbReference>
<sequence length="518" mass="55581">MVRNEGNPPMSNDDTTPQQPGRPNPGEQPNQPSQGDQQAPYQQGQQQQPNPYQQGQQQQPNPYQQGQQGQQQNPYQSGQQQTPNPYQQSQQNPYQSGQQQTPNQAPPAPYGQQTGQQTGAQNPYQQGQQPNGQYATAQNPYATGAPKQPMDPKQKKRIILWSSIAGGALVLIAAAAITIGVLNTTAFGPQAKVEEYLKAIAAGDAKLATSLVAPDPSIVGSTDDESAEPEATPDPSASADPDADAEAEAPAAVKPTALLTNEVLKGADERIKNPEVGRVYNRNGEARVQVTYELGGKKYEDSVTLESEGKQFLFFDQWKLASSLVGSINVYTGLGGTAFSVNGVNFDGASDESLFAYPAIYTVAPPESKFLQGDAQTITLSSYSAGEGSAFIDIDVTATEALTTEVTKQVVAMIEKCLDVTTLDTTCGVMPDWQQKQFTSVGPVTWTLTSPPTVEVDESGSYFYTSDGRIDGSFDASWYGSAVAGQQVWDTYLNFPGKITIDADDKVTVTFDSDEQTE</sequence>
<dbReference type="InterPro" id="IPR051647">
    <property type="entry name" value="Mediator_comp_sub12"/>
</dbReference>
<feature type="compositionally biased region" description="Polar residues" evidence="1">
    <location>
        <begin position="9"/>
        <end position="21"/>
    </location>
</feature>